<evidence type="ECO:0000313" key="8">
    <source>
        <dbReference type="EMBL" id="WYK01405.1"/>
    </source>
</evidence>
<evidence type="ECO:0000256" key="3">
    <source>
        <dbReference type="ARBA" id="ARBA00023015"/>
    </source>
</evidence>
<evidence type="ECO:0000256" key="4">
    <source>
        <dbReference type="ARBA" id="ARBA00023125"/>
    </source>
</evidence>
<dbReference type="PROSITE" id="PS00041">
    <property type="entry name" value="HTH_ARAC_FAMILY_1"/>
    <property type="match status" value="1"/>
</dbReference>
<reference evidence="8 9" key="2">
    <citation type="submission" date="2024-03" db="EMBL/GenBank/DDBJ databases">
        <title>The Genome Sequence of Enterococcus sp. DIV0205d.</title>
        <authorList>
            <consortium name="The Broad Institute Genomics Platform"/>
            <consortium name="The Broad Institute Microbial Omics Core"/>
            <consortium name="The Broad Institute Genomic Center for Infectious Diseases"/>
            <person name="Earl A."/>
            <person name="Manson A."/>
            <person name="Gilmore M."/>
            <person name="Schwartman J."/>
            <person name="Shea T."/>
            <person name="Abouelleil A."/>
            <person name="Cao P."/>
            <person name="Chapman S."/>
            <person name="Cusick C."/>
            <person name="Young S."/>
            <person name="Neafsey D."/>
            <person name="Nusbaum C."/>
            <person name="Birren B."/>
        </authorList>
    </citation>
    <scope>NUCLEOTIDE SEQUENCE [LARGE SCALE GENOMIC DNA]</scope>
    <source>
        <strain evidence="8 9">7F3_DIV0205</strain>
    </source>
</reference>
<dbReference type="Pfam" id="PF01229">
    <property type="entry name" value="Glyco_hydro_39"/>
    <property type="match status" value="1"/>
</dbReference>
<dbReference type="PANTHER" id="PTHR43280">
    <property type="entry name" value="ARAC-FAMILY TRANSCRIPTIONAL REGULATOR"/>
    <property type="match status" value="1"/>
</dbReference>
<evidence type="ECO:0000256" key="5">
    <source>
        <dbReference type="ARBA" id="ARBA00023163"/>
    </source>
</evidence>
<dbReference type="EMBL" id="CP147244">
    <property type="protein sequence ID" value="WYK01405.1"/>
    <property type="molecule type" value="Genomic_DNA"/>
</dbReference>
<dbReference type="PROSITE" id="PS01124">
    <property type="entry name" value="HTH_ARAC_FAMILY_2"/>
    <property type="match status" value="1"/>
</dbReference>
<dbReference type="SUPFAM" id="SSF46689">
    <property type="entry name" value="Homeodomain-like"/>
    <property type="match status" value="2"/>
</dbReference>
<dbReference type="SUPFAM" id="SSF51011">
    <property type="entry name" value="Glycosyl hydrolase domain"/>
    <property type="match status" value="1"/>
</dbReference>
<keyword evidence="5" id="KW-0804">Transcription</keyword>
<dbReference type="Gene3D" id="2.60.40.1500">
    <property type="entry name" value="Glycosyl hydrolase domain, family 39"/>
    <property type="match status" value="1"/>
</dbReference>
<dbReference type="RefSeq" id="WP_086315005.1">
    <property type="nucleotide sequence ID" value="NZ_CP147244.1"/>
</dbReference>
<evidence type="ECO:0000256" key="6">
    <source>
        <dbReference type="ARBA" id="ARBA00023295"/>
    </source>
</evidence>
<dbReference type="InterPro" id="IPR017853">
    <property type="entry name" value="GH"/>
</dbReference>
<name>A0AAQ3Y812_9ENTE</name>
<proteinExistence type="inferred from homology"/>
<dbReference type="Pfam" id="PF12833">
    <property type="entry name" value="HTH_18"/>
    <property type="match status" value="1"/>
</dbReference>
<dbReference type="GO" id="GO:0016798">
    <property type="term" value="F:hydrolase activity, acting on glycosyl bonds"/>
    <property type="evidence" value="ECO:0007669"/>
    <property type="project" value="UniProtKB-KW"/>
</dbReference>
<dbReference type="InterPro" id="IPR049166">
    <property type="entry name" value="GH39_cat"/>
</dbReference>
<evidence type="ECO:0000256" key="2">
    <source>
        <dbReference type="ARBA" id="ARBA00022801"/>
    </source>
</evidence>
<keyword evidence="9" id="KW-1185">Reference proteome</keyword>
<evidence type="ECO:0000259" key="7">
    <source>
        <dbReference type="PROSITE" id="PS01124"/>
    </source>
</evidence>
<accession>A0AAQ3Y812</accession>
<protein>
    <recommendedName>
        <fullName evidence="7">HTH araC/xylS-type domain-containing protein</fullName>
    </recommendedName>
</protein>
<keyword evidence="2" id="KW-0378">Hydrolase</keyword>
<dbReference type="InterPro" id="IPR020449">
    <property type="entry name" value="Tscrpt_reg_AraC-type_HTH"/>
</dbReference>
<dbReference type="InterPro" id="IPR009057">
    <property type="entry name" value="Homeodomain-like_sf"/>
</dbReference>
<dbReference type="Gene3D" id="1.10.10.60">
    <property type="entry name" value="Homeodomain-like"/>
    <property type="match status" value="2"/>
</dbReference>
<keyword evidence="4" id="KW-0238">DNA-binding</keyword>
<dbReference type="Proteomes" id="UP000194948">
    <property type="component" value="Chromosome"/>
</dbReference>
<dbReference type="PRINTS" id="PR00032">
    <property type="entry name" value="HTHARAC"/>
</dbReference>
<dbReference type="AlphaFoldDB" id="A0AAQ3Y812"/>
<dbReference type="SMART" id="SM00342">
    <property type="entry name" value="HTH_ARAC"/>
    <property type="match status" value="1"/>
</dbReference>
<sequence length="785" mass="91385">MGETKQFPFHLSLMKVSYAPPQISDYLTLFLMLSGSMVVTTGGKDYLLQTDDLLVINPRQQFQVKSSDKNLLLSLRVSRAPITSQFKDNWLPFIDCSTSGADKGSESEKFQQLREALVHLMAAYFKQNNESELEIYQHFFTVLTNLVKGFKKEVVPTPQVTAEIADERLNQLLDQIQLNYDQPISLETLAESSGISYYHLSRSFKKQVGMTFTEYLNQIRLMHAAESLMLTAQSVIKVALNNGFSNAKHFHQVFKKHYGLTPANYRKKYSLQKDLEKPSTENADYHEITGAAALQELARYLVEKDLEDENAAIEQNLQLVLPTERQEHYQSGKKIIKIGPASEGLANGVQRELCILQKDLAFDLVQFEGFCEETNFDNDVLLVSEYILNNQWFDFLVRIQLKPMIQLYLPEHYTEKEEVQLWCDKQLKIIRHFLNRYGRDEVNHWYIQWSLPKVSGRWNEESRWGYHYFYRKLKQLVPECKLGLMSLRSLDEEEYQQYQAFISEQALQHCLPGFISFHADPYASTLIKDEHAVRFKEYQQEILSRVKSVINTSQSEKKSMASDWSPELFLTDWNTLVGEGNTFSGTFFRSALILESIVELSNEVTGIAFWLNIKVKERQTHTREDSSLSVFLYEELRRPLFFSLRFLNHLKGELLASGDGYILTRNQGQYQLLLYNSSYLDPLYSVDTFQVQYQTKKMLVHLKELPKGNYLIREYVLDKDHGGIYNDWIRIGGQAELDHELQKYLEQKIVPKFELKKEWIDSAGYELEATLTLNACQLYLFQPLY</sequence>
<gene>
    <name evidence="8" type="ORF">A5821_002542</name>
</gene>
<dbReference type="GO" id="GO:0043565">
    <property type="term" value="F:sequence-specific DNA binding"/>
    <property type="evidence" value="ECO:0007669"/>
    <property type="project" value="InterPro"/>
</dbReference>
<comment type="similarity">
    <text evidence="1">Belongs to the glycosyl hydrolase 39 family.</text>
</comment>
<feature type="domain" description="HTH araC/xylS-type" evidence="7">
    <location>
        <begin position="170"/>
        <end position="268"/>
    </location>
</feature>
<dbReference type="InterPro" id="IPR018060">
    <property type="entry name" value="HTH_AraC"/>
</dbReference>
<dbReference type="GO" id="GO:0003700">
    <property type="term" value="F:DNA-binding transcription factor activity"/>
    <property type="evidence" value="ECO:0007669"/>
    <property type="project" value="InterPro"/>
</dbReference>
<organism evidence="8 9">
    <name type="scientific">Candidatus Enterococcus palustris</name>
    <dbReference type="NCBI Taxonomy" id="1834189"/>
    <lineage>
        <taxon>Bacteria</taxon>
        <taxon>Bacillati</taxon>
        <taxon>Bacillota</taxon>
        <taxon>Bacilli</taxon>
        <taxon>Lactobacillales</taxon>
        <taxon>Enterococcaceae</taxon>
        <taxon>Enterococcus</taxon>
    </lineage>
</organism>
<keyword evidence="6" id="KW-0326">Glycosidase</keyword>
<dbReference type="SUPFAM" id="SSF51445">
    <property type="entry name" value="(Trans)glycosidases"/>
    <property type="match status" value="1"/>
</dbReference>
<reference evidence="9" key="1">
    <citation type="submission" date="2017-05" db="EMBL/GenBank/DDBJ databases">
        <title>The Genome Sequence of EEnterococcus faecalis 9F2_4866.</title>
        <authorList>
            <consortium name="The Broad Institute Genomics Platform"/>
            <consortium name="The Broad Institute Genomic Center for Infectious Diseases"/>
            <person name="Earl A."/>
            <person name="Manson A."/>
            <person name="Schwartman J."/>
            <person name="Gilmore M."/>
            <person name="Abouelleil A."/>
            <person name="Cao P."/>
            <person name="Chapman S."/>
            <person name="Cusick C."/>
            <person name="Shea T."/>
            <person name="Young S."/>
            <person name="Neafsey D."/>
            <person name="Nusbaum C."/>
            <person name="Birren B."/>
        </authorList>
    </citation>
    <scope>NUCLEOTIDE SEQUENCE [LARGE SCALE GENOMIC DNA]</scope>
    <source>
        <strain evidence="9">7F3_DIV0205</strain>
    </source>
</reference>
<evidence type="ECO:0000313" key="9">
    <source>
        <dbReference type="Proteomes" id="UP000194948"/>
    </source>
</evidence>
<evidence type="ECO:0000256" key="1">
    <source>
        <dbReference type="ARBA" id="ARBA00008875"/>
    </source>
</evidence>
<dbReference type="InterPro" id="IPR018062">
    <property type="entry name" value="HTH_AraC-typ_CS"/>
</dbReference>
<dbReference type="Gene3D" id="3.20.20.80">
    <property type="entry name" value="Glycosidases"/>
    <property type="match status" value="1"/>
</dbReference>
<dbReference type="PANTHER" id="PTHR43280:SF2">
    <property type="entry name" value="HTH-TYPE TRANSCRIPTIONAL REGULATOR EXSA"/>
    <property type="match status" value="1"/>
</dbReference>
<keyword evidence="3" id="KW-0805">Transcription regulation</keyword>